<dbReference type="AlphaFoldDB" id="A0AA88P0L2"/>
<protein>
    <submittedName>
        <fullName evidence="1">Uncharacterized protein</fullName>
    </submittedName>
</protein>
<reference evidence="1" key="1">
    <citation type="submission" date="2023-08" db="EMBL/GenBank/DDBJ databases">
        <title>Chromosome-level Genome Assembly of mud carp (Cirrhinus molitorella).</title>
        <authorList>
            <person name="Liu H."/>
        </authorList>
    </citation>
    <scope>NUCLEOTIDE SEQUENCE</scope>
    <source>
        <strain evidence="1">Prfri</strain>
        <tissue evidence="1">Muscle</tissue>
    </source>
</reference>
<proteinExistence type="predicted"/>
<dbReference type="EMBL" id="JAUYZG010000023">
    <property type="protein sequence ID" value="KAK2871316.1"/>
    <property type="molecule type" value="Genomic_DNA"/>
</dbReference>
<evidence type="ECO:0000313" key="1">
    <source>
        <dbReference type="EMBL" id="KAK2871316.1"/>
    </source>
</evidence>
<sequence length="99" mass="11559">MGNFEKRGRARAAIHILPALTQRCVRKLCANVSREYREVKNIPTTSLEDTRIWHTASGTRLLRSHNNCSRTLLWHVYNRHIGWIKRNDVTGNVLVSLYF</sequence>
<organism evidence="1 2">
    <name type="scientific">Cirrhinus molitorella</name>
    <name type="common">mud carp</name>
    <dbReference type="NCBI Taxonomy" id="172907"/>
    <lineage>
        <taxon>Eukaryota</taxon>
        <taxon>Metazoa</taxon>
        <taxon>Chordata</taxon>
        <taxon>Craniata</taxon>
        <taxon>Vertebrata</taxon>
        <taxon>Euteleostomi</taxon>
        <taxon>Actinopterygii</taxon>
        <taxon>Neopterygii</taxon>
        <taxon>Teleostei</taxon>
        <taxon>Ostariophysi</taxon>
        <taxon>Cypriniformes</taxon>
        <taxon>Cyprinidae</taxon>
        <taxon>Labeoninae</taxon>
        <taxon>Labeonini</taxon>
        <taxon>Cirrhinus</taxon>
    </lineage>
</organism>
<name>A0AA88P0L2_9TELE</name>
<comment type="caution">
    <text evidence="1">The sequence shown here is derived from an EMBL/GenBank/DDBJ whole genome shotgun (WGS) entry which is preliminary data.</text>
</comment>
<accession>A0AA88P0L2</accession>
<evidence type="ECO:0000313" key="2">
    <source>
        <dbReference type="Proteomes" id="UP001187343"/>
    </source>
</evidence>
<gene>
    <name evidence="1" type="ORF">Q8A67_023843</name>
</gene>
<dbReference type="Proteomes" id="UP001187343">
    <property type="component" value="Unassembled WGS sequence"/>
</dbReference>
<keyword evidence="2" id="KW-1185">Reference proteome</keyword>